<gene>
    <name evidence="1" type="ORF">Goshw_006451</name>
</gene>
<dbReference type="Proteomes" id="UP000593576">
    <property type="component" value="Unassembled WGS sequence"/>
</dbReference>
<name>A0A7J9KQW8_GOSSC</name>
<evidence type="ECO:0000313" key="1">
    <source>
        <dbReference type="EMBL" id="MBA0848736.1"/>
    </source>
</evidence>
<sequence length="43" mass="4849">MFQTAHAMARDGLSRDEDGFWVEESQAVVAAMAVENRRLLDPQ</sequence>
<keyword evidence="2" id="KW-1185">Reference proteome</keyword>
<evidence type="ECO:0000313" key="2">
    <source>
        <dbReference type="Proteomes" id="UP000593576"/>
    </source>
</evidence>
<dbReference type="EMBL" id="JABFAF010000002">
    <property type="protein sequence ID" value="MBA0848736.1"/>
    <property type="molecule type" value="Genomic_DNA"/>
</dbReference>
<organism evidence="1 2">
    <name type="scientific">Gossypium schwendimanii</name>
    <name type="common">Cotton</name>
    <dbReference type="NCBI Taxonomy" id="34291"/>
    <lineage>
        <taxon>Eukaryota</taxon>
        <taxon>Viridiplantae</taxon>
        <taxon>Streptophyta</taxon>
        <taxon>Embryophyta</taxon>
        <taxon>Tracheophyta</taxon>
        <taxon>Spermatophyta</taxon>
        <taxon>Magnoliopsida</taxon>
        <taxon>eudicotyledons</taxon>
        <taxon>Gunneridae</taxon>
        <taxon>Pentapetalae</taxon>
        <taxon>rosids</taxon>
        <taxon>malvids</taxon>
        <taxon>Malvales</taxon>
        <taxon>Malvaceae</taxon>
        <taxon>Malvoideae</taxon>
        <taxon>Gossypium</taxon>
    </lineage>
</organism>
<reference evidence="1 2" key="1">
    <citation type="journal article" date="2019" name="Genome Biol. Evol.">
        <title>Insights into the evolution of the New World diploid cottons (Gossypium, subgenus Houzingenia) based on genome sequencing.</title>
        <authorList>
            <person name="Grover C.E."/>
            <person name="Arick M.A. 2nd"/>
            <person name="Thrash A."/>
            <person name="Conover J.L."/>
            <person name="Sanders W.S."/>
            <person name="Peterson D.G."/>
            <person name="Frelichowski J.E."/>
            <person name="Scheffler J.A."/>
            <person name="Scheffler B.E."/>
            <person name="Wendel J.F."/>
        </authorList>
    </citation>
    <scope>NUCLEOTIDE SEQUENCE [LARGE SCALE GENOMIC DNA]</scope>
    <source>
        <strain evidence="1">1</strain>
        <tissue evidence="1">Leaf</tissue>
    </source>
</reference>
<dbReference type="AlphaFoldDB" id="A0A7J9KQW8"/>
<accession>A0A7J9KQW8</accession>
<protein>
    <submittedName>
        <fullName evidence="1">Uncharacterized protein</fullName>
    </submittedName>
</protein>
<comment type="caution">
    <text evidence="1">The sequence shown here is derived from an EMBL/GenBank/DDBJ whole genome shotgun (WGS) entry which is preliminary data.</text>
</comment>
<proteinExistence type="predicted"/>